<proteinExistence type="predicted"/>
<keyword evidence="3 5" id="KW-1133">Transmembrane helix</keyword>
<evidence type="ECO:0000256" key="1">
    <source>
        <dbReference type="ARBA" id="ARBA00022475"/>
    </source>
</evidence>
<keyword evidence="1" id="KW-1003">Cell membrane</keyword>
<evidence type="ECO:0000313" key="7">
    <source>
        <dbReference type="EMBL" id="QEG41104.1"/>
    </source>
</evidence>
<reference evidence="7 8" key="1">
    <citation type="submission" date="2019-08" db="EMBL/GenBank/DDBJ databases">
        <title>Deep-cultivation of Planctomycetes and their phenomic and genomic characterization uncovers novel biology.</title>
        <authorList>
            <person name="Wiegand S."/>
            <person name="Jogler M."/>
            <person name="Boedeker C."/>
            <person name="Pinto D."/>
            <person name="Vollmers J."/>
            <person name="Rivas-Marin E."/>
            <person name="Kohn T."/>
            <person name="Peeters S.H."/>
            <person name="Heuer A."/>
            <person name="Rast P."/>
            <person name="Oberbeckmann S."/>
            <person name="Bunk B."/>
            <person name="Jeske O."/>
            <person name="Meyerdierks A."/>
            <person name="Storesund J.E."/>
            <person name="Kallscheuer N."/>
            <person name="Luecker S."/>
            <person name="Lage O.M."/>
            <person name="Pohl T."/>
            <person name="Merkel B.J."/>
            <person name="Hornburger P."/>
            <person name="Mueller R.-W."/>
            <person name="Bruemmer F."/>
            <person name="Labrenz M."/>
            <person name="Spormann A.M."/>
            <person name="Op den Camp H."/>
            <person name="Overmann J."/>
            <person name="Amann R."/>
            <person name="Jetten M.S.M."/>
            <person name="Mascher T."/>
            <person name="Medema M.H."/>
            <person name="Devos D.P."/>
            <person name="Kaster A.-K."/>
            <person name="Ovreas L."/>
            <person name="Rohde M."/>
            <person name="Galperin M.Y."/>
            <person name="Jogler C."/>
        </authorList>
    </citation>
    <scope>NUCLEOTIDE SEQUENCE [LARGE SCALE GENOMIC DNA]</scope>
    <source>
        <strain evidence="7 8">UC8</strain>
    </source>
</reference>
<dbReference type="KEGG" id="rul:UC8_31220"/>
<dbReference type="GO" id="GO:0005886">
    <property type="term" value="C:plasma membrane"/>
    <property type="evidence" value="ECO:0007669"/>
    <property type="project" value="InterPro"/>
</dbReference>
<evidence type="ECO:0000256" key="2">
    <source>
        <dbReference type="ARBA" id="ARBA00022692"/>
    </source>
</evidence>
<keyword evidence="2 5" id="KW-0812">Transmembrane</keyword>
<organism evidence="7 8">
    <name type="scientific">Roseimaritima ulvae</name>
    <dbReference type="NCBI Taxonomy" id="980254"/>
    <lineage>
        <taxon>Bacteria</taxon>
        <taxon>Pseudomonadati</taxon>
        <taxon>Planctomycetota</taxon>
        <taxon>Planctomycetia</taxon>
        <taxon>Pirellulales</taxon>
        <taxon>Pirellulaceae</taxon>
        <taxon>Roseimaritima</taxon>
    </lineage>
</organism>
<name>A0A5B9QQ57_9BACT</name>
<gene>
    <name evidence="7" type="ORF">UC8_31220</name>
</gene>
<dbReference type="EMBL" id="CP042914">
    <property type="protein sequence ID" value="QEG41104.1"/>
    <property type="molecule type" value="Genomic_DNA"/>
</dbReference>
<evidence type="ECO:0000256" key="5">
    <source>
        <dbReference type="SAM" id="Phobius"/>
    </source>
</evidence>
<evidence type="ECO:0000313" key="8">
    <source>
        <dbReference type="Proteomes" id="UP000325286"/>
    </source>
</evidence>
<dbReference type="Pfam" id="PF06305">
    <property type="entry name" value="LapA_dom"/>
    <property type="match status" value="1"/>
</dbReference>
<dbReference type="RefSeq" id="WP_068131974.1">
    <property type="nucleotide sequence ID" value="NZ_CP042914.1"/>
</dbReference>
<evidence type="ECO:0000256" key="4">
    <source>
        <dbReference type="ARBA" id="ARBA00023136"/>
    </source>
</evidence>
<protein>
    <recommendedName>
        <fullName evidence="6">Lipopolysaccharide assembly protein A domain-containing protein</fullName>
    </recommendedName>
</protein>
<accession>A0A5B9QQ57</accession>
<evidence type="ECO:0000256" key="3">
    <source>
        <dbReference type="ARBA" id="ARBA00022989"/>
    </source>
</evidence>
<dbReference type="InterPro" id="IPR010445">
    <property type="entry name" value="LapA_dom"/>
</dbReference>
<keyword evidence="4 5" id="KW-0472">Membrane</keyword>
<feature type="transmembrane region" description="Helical" evidence="5">
    <location>
        <begin position="41"/>
        <end position="64"/>
    </location>
</feature>
<sequence>MLQKIKLVLLLTILAALVVFALLNRAPTDLDFLFVKTSLSTTLLVFLTAACGFLAGSLTTGLWLHKRAKKKSEKEE</sequence>
<keyword evidence="8" id="KW-1185">Reference proteome</keyword>
<dbReference type="AlphaFoldDB" id="A0A5B9QQ57"/>
<dbReference type="Proteomes" id="UP000325286">
    <property type="component" value="Chromosome"/>
</dbReference>
<evidence type="ECO:0000259" key="6">
    <source>
        <dbReference type="Pfam" id="PF06305"/>
    </source>
</evidence>
<feature type="domain" description="Lipopolysaccharide assembly protein A" evidence="6">
    <location>
        <begin position="24"/>
        <end position="75"/>
    </location>
</feature>